<keyword evidence="7" id="KW-0131">Cell cycle</keyword>
<accession>A6NQB5</accession>
<keyword evidence="13" id="KW-1185">Reference proteome</keyword>
<evidence type="ECO:0000256" key="3">
    <source>
        <dbReference type="ARBA" id="ARBA00022618"/>
    </source>
</evidence>
<evidence type="ECO:0000256" key="4">
    <source>
        <dbReference type="ARBA" id="ARBA00022741"/>
    </source>
</evidence>
<evidence type="ECO:0000256" key="2">
    <source>
        <dbReference type="ARBA" id="ARBA00016887"/>
    </source>
</evidence>
<feature type="binding site" evidence="10">
    <location>
        <begin position="17"/>
        <end position="24"/>
    </location>
    <ligand>
        <name>ATP</name>
        <dbReference type="ChEBI" id="CHEBI:30616"/>
    </ligand>
</feature>
<proteinExistence type="inferred from homology"/>
<dbReference type="GO" id="GO:0000917">
    <property type="term" value="P:division septum assembly"/>
    <property type="evidence" value="ECO:0007669"/>
    <property type="project" value="UniProtKB-KW"/>
</dbReference>
<dbReference type="STRING" id="411467.BACCAP_00385"/>
<dbReference type="InterPro" id="IPR025501">
    <property type="entry name" value="MinD_FleN"/>
</dbReference>
<keyword evidence="3" id="KW-0132">Cell division</keyword>
<evidence type="ECO:0000256" key="9">
    <source>
        <dbReference type="ARBA" id="ARBA00032845"/>
    </source>
</evidence>
<evidence type="ECO:0000313" key="12">
    <source>
        <dbReference type="EMBL" id="EDN01720.1"/>
    </source>
</evidence>
<evidence type="ECO:0000256" key="8">
    <source>
        <dbReference type="ARBA" id="ARBA00025436"/>
    </source>
</evidence>
<dbReference type="AlphaFoldDB" id="A6NQB5"/>
<evidence type="ECO:0000256" key="10">
    <source>
        <dbReference type="PIRSR" id="PIRSR003092-1"/>
    </source>
</evidence>
<keyword evidence="6" id="KW-0717">Septation</keyword>
<dbReference type="InterPro" id="IPR027417">
    <property type="entry name" value="P-loop_NTPase"/>
</dbReference>
<reference evidence="12 13" key="2">
    <citation type="submission" date="2007-06" db="EMBL/GenBank/DDBJ databases">
        <title>Draft genome sequence of Pseudoflavonifractor capillosus ATCC 29799.</title>
        <authorList>
            <person name="Sudarsanam P."/>
            <person name="Ley R."/>
            <person name="Guruge J."/>
            <person name="Turnbaugh P.J."/>
            <person name="Mahowald M."/>
            <person name="Liep D."/>
            <person name="Gordon J."/>
        </authorList>
    </citation>
    <scope>NUCLEOTIDE SEQUENCE [LARGE SCALE GENOMIC DNA]</scope>
    <source>
        <strain evidence="12 13">ATCC 29799</strain>
    </source>
</reference>
<name>A6NQB5_9FIRM</name>
<keyword evidence="5 10" id="KW-0067">ATP-binding</keyword>
<reference evidence="12 13" key="1">
    <citation type="submission" date="2007-04" db="EMBL/GenBank/DDBJ databases">
        <authorList>
            <person name="Fulton L."/>
            <person name="Clifton S."/>
            <person name="Fulton B."/>
            <person name="Xu J."/>
            <person name="Minx P."/>
            <person name="Pepin K.H."/>
            <person name="Johnson M."/>
            <person name="Thiruvilangam P."/>
            <person name="Bhonagiri V."/>
            <person name="Nash W.E."/>
            <person name="Mardis E.R."/>
            <person name="Wilson R.K."/>
        </authorList>
    </citation>
    <scope>NUCLEOTIDE SEQUENCE [LARGE SCALE GENOMIC DNA]</scope>
    <source>
        <strain evidence="12 13">ATCC 29799</strain>
    </source>
</reference>
<dbReference type="Pfam" id="PF01656">
    <property type="entry name" value="CbiA"/>
    <property type="match status" value="1"/>
</dbReference>
<dbReference type="PANTHER" id="PTHR43384">
    <property type="entry name" value="SEPTUM SITE-DETERMINING PROTEIN MIND HOMOLOG, CHLOROPLASTIC-RELATED"/>
    <property type="match status" value="1"/>
</dbReference>
<dbReference type="InterPro" id="IPR050625">
    <property type="entry name" value="ParA/MinD_ATPase"/>
</dbReference>
<evidence type="ECO:0000259" key="11">
    <source>
        <dbReference type="Pfam" id="PF01656"/>
    </source>
</evidence>
<feature type="domain" description="CobQ/CobB/MinD/ParA nucleotide binding" evidence="11">
    <location>
        <begin position="11"/>
        <end position="221"/>
    </location>
</feature>
<dbReference type="eggNOG" id="COG2894">
    <property type="taxonomic scope" value="Bacteria"/>
</dbReference>
<dbReference type="PANTHER" id="PTHR43384:SF6">
    <property type="entry name" value="SEPTUM SITE-DETERMINING PROTEIN MIND HOMOLOG, CHLOROPLASTIC"/>
    <property type="match status" value="1"/>
</dbReference>
<dbReference type="NCBIfam" id="TIGR01968">
    <property type="entry name" value="minD_bact"/>
    <property type="match status" value="1"/>
</dbReference>
<dbReference type="InterPro" id="IPR010223">
    <property type="entry name" value="MinD"/>
</dbReference>
<dbReference type="GO" id="GO:0005829">
    <property type="term" value="C:cytosol"/>
    <property type="evidence" value="ECO:0007669"/>
    <property type="project" value="TreeGrafter"/>
</dbReference>
<keyword evidence="4 10" id="KW-0547">Nucleotide-binding</keyword>
<comment type="caution">
    <text evidence="12">The sequence shown here is derived from an EMBL/GenBank/DDBJ whole genome shotgun (WGS) entry which is preliminary data.</text>
</comment>
<comment type="function">
    <text evidence="8">ATPase required for the correct placement of the division site. Cell division inhibitors MinC and MinD act in concert to form an inhibitor capable of blocking formation of the polar Z ring septums. Rapidly oscillates between the poles of the cell to destabilize FtsZ filaments that have formed before they mature into polar Z rings.</text>
</comment>
<sequence>MNWRDAMSTAVVVTSGKGGTGKTSLTGGVSSCLAALGRRVLCIDMDIGLRNLDISLGLTDRALMDFTDVLEGRCSLKRAAVPHPVIKNLYLLTAPLTLPPGISEERMKAFLRKAREQYDYILMDSPAGMGEGFRLAVCGADRGIVVSTTDASALRDAQRVVSQLSRQLPSIHLVVNRVQPKLLRRLHTTIDDAMDAAGLPLLGVVPEDEQVMLSANQGKPIILASRKGAAVAYLNIARRLMGERVPLMHIR</sequence>
<evidence type="ECO:0000313" key="13">
    <source>
        <dbReference type="Proteomes" id="UP000003639"/>
    </source>
</evidence>
<dbReference type="Proteomes" id="UP000003639">
    <property type="component" value="Unassembled WGS sequence"/>
</dbReference>
<dbReference type="PIRSF" id="PIRSF003092">
    <property type="entry name" value="MinD"/>
    <property type="match status" value="1"/>
</dbReference>
<dbReference type="GO" id="GO:0051782">
    <property type="term" value="P:negative regulation of cell division"/>
    <property type="evidence" value="ECO:0007669"/>
    <property type="project" value="TreeGrafter"/>
</dbReference>
<dbReference type="Gene3D" id="3.40.50.300">
    <property type="entry name" value="P-loop containing nucleotide triphosphate hydrolases"/>
    <property type="match status" value="1"/>
</dbReference>
<dbReference type="GO" id="GO:0016887">
    <property type="term" value="F:ATP hydrolysis activity"/>
    <property type="evidence" value="ECO:0007669"/>
    <property type="project" value="InterPro"/>
</dbReference>
<evidence type="ECO:0000256" key="5">
    <source>
        <dbReference type="ARBA" id="ARBA00022840"/>
    </source>
</evidence>
<evidence type="ECO:0000256" key="7">
    <source>
        <dbReference type="ARBA" id="ARBA00023306"/>
    </source>
</evidence>
<dbReference type="GO" id="GO:0005524">
    <property type="term" value="F:ATP binding"/>
    <property type="evidence" value="ECO:0007669"/>
    <property type="project" value="UniProtKB-KW"/>
</dbReference>
<dbReference type="SUPFAM" id="SSF52540">
    <property type="entry name" value="P-loop containing nucleoside triphosphate hydrolases"/>
    <property type="match status" value="1"/>
</dbReference>
<dbReference type="GO" id="GO:0009898">
    <property type="term" value="C:cytoplasmic side of plasma membrane"/>
    <property type="evidence" value="ECO:0007669"/>
    <property type="project" value="TreeGrafter"/>
</dbReference>
<evidence type="ECO:0000256" key="1">
    <source>
        <dbReference type="ARBA" id="ARBA00010257"/>
    </source>
</evidence>
<organism evidence="12 13">
    <name type="scientific">Pseudoflavonifractor capillosus ATCC 29799</name>
    <dbReference type="NCBI Taxonomy" id="411467"/>
    <lineage>
        <taxon>Bacteria</taxon>
        <taxon>Bacillati</taxon>
        <taxon>Bacillota</taxon>
        <taxon>Clostridia</taxon>
        <taxon>Eubacteriales</taxon>
        <taxon>Oscillospiraceae</taxon>
        <taxon>Pseudoflavonifractor</taxon>
    </lineage>
</organism>
<dbReference type="InterPro" id="IPR002586">
    <property type="entry name" value="CobQ/CobB/MinD/ParA_Nub-bd_dom"/>
</dbReference>
<protein>
    <recommendedName>
        <fullName evidence="2">Septum site-determining protein MinD</fullName>
    </recommendedName>
    <alternativeName>
        <fullName evidence="9">Cell division inhibitor MinD</fullName>
    </alternativeName>
</protein>
<dbReference type="EMBL" id="AAXG02000004">
    <property type="protein sequence ID" value="EDN01720.1"/>
    <property type="molecule type" value="Genomic_DNA"/>
</dbReference>
<evidence type="ECO:0000256" key="6">
    <source>
        <dbReference type="ARBA" id="ARBA00023210"/>
    </source>
</evidence>
<gene>
    <name evidence="12" type="primary">minD</name>
    <name evidence="12" type="ORF">BACCAP_00385</name>
</gene>
<comment type="similarity">
    <text evidence="1">Belongs to the ParA family. MinD subfamily.</text>
</comment>